<sequence>MKIPELLWLDEWYQEGESPWSVLQKLKLANHARPNELLLYLGTPPVKKQNKLWLNRSLGNLWGMEDFDEEVLLRNLLKKVKIQNHQLIEQIVNRLNVRDDVCWHKDLLQFCPVCLSQGYHSIIHQLRLLYECPFHKKPLRTSCEKCGARYHYHLYEENMATPFVCNCGHSYLPTLEFVRLHTLFSDKIIHKEAIKDFINQLNLSGNVSYYYPKNLRHRQYSNPIQSFLSMQQKTSKGKGTSFQINPNGRHEYNDRIIPQQRAVFKSIARQIRKNFLKNHRRCLKEMKHGLLRRGVCCHALTYLNWRKDIEGDNSYFEVDRGPRKKVFGNHMSSFYTHVHQGFLDDLVFWLEQQLPKERKWDHSEPLQWVLNRVYPLLAWYHYYQWTQVVESMLKPDGEMLMVKRLPFPEITDLPFFLFSYRNDDQKLSFHRDLFKMDIKIQLYCYKNSY</sequence>
<proteinExistence type="predicted"/>
<reference evidence="1 2" key="1">
    <citation type="submission" date="2021-01" db="EMBL/GenBank/DDBJ databases">
        <title>Genome Sequencing of Type Strains.</title>
        <authorList>
            <person name="Lemaire J.F."/>
            <person name="Inderbitzin P."/>
            <person name="Collins S.B."/>
            <person name="Wespe N."/>
            <person name="Knight-Connoni V."/>
        </authorList>
    </citation>
    <scope>NUCLEOTIDE SEQUENCE [LARGE SCALE GENOMIC DNA]</scope>
    <source>
        <strain evidence="1 2">DSM 14730</strain>
    </source>
</reference>
<dbReference type="EMBL" id="JAFHKS010000044">
    <property type="protein sequence ID" value="MBN3547956.1"/>
    <property type="molecule type" value="Genomic_DNA"/>
</dbReference>
<name>A0ABS2ZKJ6_9BACL</name>
<organism evidence="1 2">
    <name type="scientific">Fictibacillus barbaricus</name>
    <dbReference type="NCBI Taxonomy" id="182136"/>
    <lineage>
        <taxon>Bacteria</taxon>
        <taxon>Bacillati</taxon>
        <taxon>Bacillota</taxon>
        <taxon>Bacilli</taxon>
        <taxon>Bacillales</taxon>
        <taxon>Fictibacillaceae</taxon>
        <taxon>Fictibacillus</taxon>
    </lineage>
</organism>
<evidence type="ECO:0000313" key="1">
    <source>
        <dbReference type="EMBL" id="MBN3547956.1"/>
    </source>
</evidence>
<dbReference type="Proteomes" id="UP001319060">
    <property type="component" value="Unassembled WGS sequence"/>
</dbReference>
<gene>
    <name evidence="1" type="ORF">JYA64_21830</name>
</gene>
<evidence type="ECO:0008006" key="3">
    <source>
        <dbReference type="Google" id="ProtNLM"/>
    </source>
</evidence>
<keyword evidence="2" id="KW-1185">Reference proteome</keyword>
<protein>
    <recommendedName>
        <fullName evidence="3">TniQ protein</fullName>
    </recommendedName>
</protein>
<evidence type="ECO:0000313" key="2">
    <source>
        <dbReference type="Proteomes" id="UP001319060"/>
    </source>
</evidence>
<dbReference type="RefSeq" id="WP_188402151.1">
    <property type="nucleotide sequence ID" value="NZ_BMCE01000001.1"/>
</dbReference>
<accession>A0ABS2ZKJ6</accession>
<comment type="caution">
    <text evidence="1">The sequence shown here is derived from an EMBL/GenBank/DDBJ whole genome shotgun (WGS) entry which is preliminary data.</text>
</comment>